<name>T1KM27_TETUR</name>
<accession>T1KM27</accession>
<dbReference type="EMBL" id="CAEY01000236">
    <property type="status" value="NOT_ANNOTATED_CDS"/>
    <property type="molecule type" value="Genomic_DNA"/>
</dbReference>
<evidence type="ECO:0000313" key="2">
    <source>
        <dbReference type="Proteomes" id="UP000015104"/>
    </source>
</evidence>
<protein>
    <submittedName>
        <fullName evidence="1">Uncharacterized protein</fullName>
    </submittedName>
</protein>
<sequence length="47" mass="5631">MKFNSNKRLAKGARRYSRFINKHCLWSDRLVNAGIKLIKRKKRARVT</sequence>
<dbReference type="EnsemblMetazoa" id="tetur15g00100.1">
    <property type="protein sequence ID" value="tetur15g00100.1"/>
    <property type="gene ID" value="tetur15g00100"/>
</dbReference>
<dbReference type="Proteomes" id="UP000015104">
    <property type="component" value="Unassembled WGS sequence"/>
</dbReference>
<reference evidence="1" key="2">
    <citation type="submission" date="2015-06" db="UniProtKB">
        <authorList>
            <consortium name="EnsemblMetazoa"/>
        </authorList>
    </citation>
    <scope>IDENTIFICATION</scope>
</reference>
<reference evidence="2" key="1">
    <citation type="submission" date="2011-08" db="EMBL/GenBank/DDBJ databases">
        <authorList>
            <person name="Rombauts S."/>
        </authorList>
    </citation>
    <scope>NUCLEOTIDE SEQUENCE</scope>
    <source>
        <strain evidence="2">London</strain>
    </source>
</reference>
<evidence type="ECO:0000313" key="1">
    <source>
        <dbReference type="EnsemblMetazoa" id="tetur15g00100.1"/>
    </source>
</evidence>
<proteinExistence type="predicted"/>
<organism evidence="1 2">
    <name type="scientific">Tetranychus urticae</name>
    <name type="common">Two-spotted spider mite</name>
    <dbReference type="NCBI Taxonomy" id="32264"/>
    <lineage>
        <taxon>Eukaryota</taxon>
        <taxon>Metazoa</taxon>
        <taxon>Ecdysozoa</taxon>
        <taxon>Arthropoda</taxon>
        <taxon>Chelicerata</taxon>
        <taxon>Arachnida</taxon>
        <taxon>Acari</taxon>
        <taxon>Acariformes</taxon>
        <taxon>Trombidiformes</taxon>
        <taxon>Prostigmata</taxon>
        <taxon>Eleutherengona</taxon>
        <taxon>Raphignathae</taxon>
        <taxon>Tetranychoidea</taxon>
        <taxon>Tetranychidae</taxon>
        <taxon>Tetranychus</taxon>
    </lineage>
</organism>
<keyword evidence="2" id="KW-1185">Reference proteome</keyword>
<dbReference type="AlphaFoldDB" id="T1KM27"/>
<dbReference type="HOGENOM" id="CLU_3176013_0_0_1"/>